<dbReference type="CDD" id="cd06261">
    <property type="entry name" value="TM_PBP2"/>
    <property type="match status" value="1"/>
</dbReference>
<dbReference type="HOGENOM" id="CLU_028518_1_0_12"/>
<dbReference type="PANTHER" id="PTHR43839:SF1">
    <property type="entry name" value="OPPC IN A BINDING PROTEIN-DEPENDENT TRANSPORT SYSTEM"/>
    <property type="match status" value="1"/>
</dbReference>
<dbReference type="EMBL" id="CP003282">
    <property type="protein sequence ID" value="AFG38754.1"/>
    <property type="molecule type" value="Genomic_DNA"/>
</dbReference>
<feature type="transmembrane region" description="Helical" evidence="5">
    <location>
        <begin position="271"/>
        <end position="295"/>
    </location>
</feature>
<dbReference type="PROSITE" id="PS50928">
    <property type="entry name" value="ABC_TM1"/>
    <property type="match status" value="1"/>
</dbReference>
<dbReference type="Gene3D" id="1.10.3720.10">
    <property type="entry name" value="MetI-like"/>
    <property type="match status" value="1"/>
</dbReference>
<evidence type="ECO:0000256" key="1">
    <source>
        <dbReference type="ARBA" id="ARBA00004651"/>
    </source>
</evidence>
<dbReference type="PANTHER" id="PTHR43839">
    <property type="entry name" value="OPPC IN A BINDING PROTEIN-DEPENDENT TRANSPORT SYSTEM"/>
    <property type="match status" value="1"/>
</dbReference>
<evidence type="ECO:0000256" key="5">
    <source>
        <dbReference type="RuleBase" id="RU363032"/>
    </source>
</evidence>
<dbReference type="eggNOG" id="COG1173">
    <property type="taxonomic scope" value="Bacteria"/>
</dbReference>
<dbReference type="GO" id="GO:0005886">
    <property type="term" value="C:plasma membrane"/>
    <property type="evidence" value="ECO:0007669"/>
    <property type="project" value="UniProtKB-SubCell"/>
</dbReference>
<keyword evidence="4 5" id="KW-0472">Membrane</keyword>
<organism evidence="7 8">
    <name type="scientific">Spirochaeta africana (strain ATCC 700263 / DSM 8902 / Z-7692)</name>
    <dbReference type="NCBI Taxonomy" id="889378"/>
    <lineage>
        <taxon>Bacteria</taxon>
        <taxon>Pseudomonadati</taxon>
        <taxon>Spirochaetota</taxon>
        <taxon>Spirochaetia</taxon>
        <taxon>Spirochaetales</taxon>
        <taxon>Spirochaetaceae</taxon>
        <taxon>Spirochaeta</taxon>
    </lineage>
</organism>
<keyword evidence="3 5" id="KW-1133">Transmembrane helix</keyword>
<feature type="transmembrane region" description="Helical" evidence="5">
    <location>
        <begin position="390"/>
        <end position="419"/>
    </location>
</feature>
<gene>
    <name evidence="7" type="ordered locus">Spiaf_2730</name>
</gene>
<feature type="transmembrane region" description="Helical" evidence="5">
    <location>
        <begin position="302"/>
        <end position="322"/>
    </location>
</feature>
<dbReference type="OrthoDB" id="9783218at2"/>
<protein>
    <submittedName>
        <fullName evidence="7">ABC-type dipeptide/oligopeptide/nickel transport system, permease component</fullName>
    </submittedName>
</protein>
<evidence type="ECO:0000256" key="2">
    <source>
        <dbReference type="ARBA" id="ARBA00022692"/>
    </source>
</evidence>
<dbReference type="STRING" id="889378.Spiaf_2730"/>
<feature type="transmembrane region" description="Helical" evidence="5">
    <location>
        <begin position="48"/>
        <end position="73"/>
    </location>
</feature>
<evidence type="ECO:0000313" key="7">
    <source>
        <dbReference type="EMBL" id="AFG38754.1"/>
    </source>
</evidence>
<sequence>MDTNVNSLQTDPPTADDVAADLAAEQDKGQSLWTVYRRRFRKHTLGKVGLVILIVLYSAALFADVLSPFSMAWTDRSKSYHPPTQIQLFHRSDEGRQLRPFVYEQRMVNQARREYGVVPMRTLRAVTIEPRVGRAERRVVSSARSEDERAEAIIDGVRRHYRLDPADPILTRLADEIADIESLGDVDEHRRVELGTRMVEGVEVPIEIWLAKGNKNFLQFFGEGIPYRFLGLTTMHRHFVTSPTGGFFLFGTDQLGRDLLSRLLHGSRVSLSVGILGAAITFIFGIIIGGISGYFGGITDTILMRLSEIVIAFPSLYLLFTLRAAFPPGLDSVQVYLLIVMILSLVGWATLARVIRGMVLSIKTEDYVLSARTMGLSDWKIIRRHVLPNTFSYSIIQVTLAIPGFILGEAALSLLGLGITEPQASWGLMLSVARSTRVVSNFPWILIPGFAIFLAILAWNFLGDGIRDSMDPRSKH</sequence>
<dbReference type="KEGG" id="sfc:Spiaf_2730"/>
<reference evidence="8" key="1">
    <citation type="journal article" date="2013" name="Stand. Genomic Sci.">
        <title>Complete genome sequence of the halophilic bacterium Spirochaeta africana type strain (Z-7692(T)) from the alkaline Lake Magadi in the East African Rift.</title>
        <authorList>
            <person name="Liolos K."/>
            <person name="Abt B."/>
            <person name="Scheuner C."/>
            <person name="Teshima H."/>
            <person name="Held B."/>
            <person name="Lapidus A."/>
            <person name="Nolan M."/>
            <person name="Lucas S."/>
            <person name="Deshpande S."/>
            <person name="Cheng J.F."/>
            <person name="Tapia R."/>
            <person name="Goodwin L.A."/>
            <person name="Pitluck S."/>
            <person name="Pagani I."/>
            <person name="Ivanova N."/>
            <person name="Mavromatis K."/>
            <person name="Mikhailova N."/>
            <person name="Huntemann M."/>
            <person name="Pati A."/>
            <person name="Chen A."/>
            <person name="Palaniappan K."/>
            <person name="Land M."/>
            <person name="Rohde M."/>
            <person name="Tindall B.J."/>
            <person name="Detter J.C."/>
            <person name="Goker M."/>
            <person name="Bristow J."/>
            <person name="Eisen J.A."/>
            <person name="Markowitz V."/>
            <person name="Hugenholtz P."/>
            <person name="Woyke T."/>
            <person name="Klenk H.P."/>
            <person name="Kyrpides N.C."/>
        </authorList>
    </citation>
    <scope>NUCLEOTIDE SEQUENCE</scope>
    <source>
        <strain evidence="8">ATCC 700263 / DSM 8902 / Z-7692</strain>
    </source>
</reference>
<feature type="transmembrane region" description="Helical" evidence="5">
    <location>
        <begin position="334"/>
        <end position="355"/>
    </location>
</feature>
<keyword evidence="5" id="KW-0813">Transport</keyword>
<evidence type="ECO:0000313" key="8">
    <source>
        <dbReference type="Proteomes" id="UP000007383"/>
    </source>
</evidence>
<dbReference type="InterPro" id="IPR025966">
    <property type="entry name" value="OppC_N"/>
</dbReference>
<evidence type="ECO:0000256" key="4">
    <source>
        <dbReference type="ARBA" id="ARBA00023136"/>
    </source>
</evidence>
<dbReference type="PATRIC" id="fig|889378.3.peg.2703"/>
<proteinExistence type="inferred from homology"/>
<dbReference type="InterPro" id="IPR000515">
    <property type="entry name" value="MetI-like"/>
</dbReference>
<comment type="subcellular location">
    <subcellularLocation>
        <location evidence="1 5">Cell membrane</location>
        <topology evidence="1 5">Multi-pass membrane protein</topology>
    </subcellularLocation>
</comment>
<feature type="domain" description="ABC transmembrane type-1" evidence="6">
    <location>
        <begin position="267"/>
        <end position="463"/>
    </location>
</feature>
<dbReference type="Pfam" id="PF00528">
    <property type="entry name" value="BPD_transp_1"/>
    <property type="match status" value="1"/>
</dbReference>
<feature type="transmembrane region" description="Helical" evidence="5">
    <location>
        <begin position="439"/>
        <end position="462"/>
    </location>
</feature>
<dbReference type="InterPro" id="IPR035906">
    <property type="entry name" value="MetI-like_sf"/>
</dbReference>
<evidence type="ECO:0000256" key="3">
    <source>
        <dbReference type="ARBA" id="ARBA00022989"/>
    </source>
</evidence>
<accession>H9UML1</accession>
<keyword evidence="8" id="KW-1185">Reference proteome</keyword>
<comment type="similarity">
    <text evidence="5">Belongs to the binding-protein-dependent transport system permease family.</text>
</comment>
<dbReference type="GO" id="GO:0055085">
    <property type="term" value="P:transmembrane transport"/>
    <property type="evidence" value="ECO:0007669"/>
    <property type="project" value="InterPro"/>
</dbReference>
<evidence type="ECO:0000259" key="6">
    <source>
        <dbReference type="PROSITE" id="PS50928"/>
    </source>
</evidence>
<dbReference type="SUPFAM" id="SSF161098">
    <property type="entry name" value="MetI-like"/>
    <property type="match status" value="1"/>
</dbReference>
<dbReference type="Pfam" id="PF12911">
    <property type="entry name" value="OppC_N"/>
    <property type="match status" value="1"/>
</dbReference>
<dbReference type="Proteomes" id="UP000007383">
    <property type="component" value="Chromosome"/>
</dbReference>
<keyword evidence="2 5" id="KW-0812">Transmembrane</keyword>
<dbReference type="AlphaFoldDB" id="H9UML1"/>
<name>H9UML1_SPIAZ</name>
<dbReference type="RefSeq" id="WP_014456736.1">
    <property type="nucleotide sequence ID" value="NC_017098.1"/>
</dbReference>